<dbReference type="Proteomes" id="UP001163046">
    <property type="component" value="Unassembled WGS sequence"/>
</dbReference>
<protein>
    <submittedName>
        <fullName evidence="8">U3 small nucleolar ribonucleoprotein MPP10</fullName>
    </submittedName>
</protein>
<evidence type="ECO:0000256" key="2">
    <source>
        <dbReference type="ARBA" id="ARBA00022517"/>
    </source>
</evidence>
<feature type="region of interest" description="Disordered" evidence="7">
    <location>
        <begin position="129"/>
        <end position="221"/>
    </location>
</feature>
<evidence type="ECO:0000256" key="7">
    <source>
        <dbReference type="SAM" id="MobiDB-lite"/>
    </source>
</evidence>
<dbReference type="PANTHER" id="PTHR17039">
    <property type="entry name" value="U3 SMALL NUCLEOLAR RIBONUCLEOPROTEIN PROTEIN MPP10"/>
    <property type="match status" value="1"/>
</dbReference>
<proteinExistence type="inferred from homology"/>
<keyword evidence="5 8" id="KW-0687">Ribonucleoprotein</keyword>
<dbReference type="GO" id="GO:0006364">
    <property type="term" value="P:rRNA processing"/>
    <property type="evidence" value="ECO:0007669"/>
    <property type="project" value="UniProtKB-KW"/>
</dbReference>
<dbReference type="InterPro" id="IPR012173">
    <property type="entry name" value="Mpp10"/>
</dbReference>
<keyword evidence="3" id="KW-0698">rRNA processing</keyword>
<keyword evidence="9" id="KW-1185">Reference proteome</keyword>
<evidence type="ECO:0000256" key="5">
    <source>
        <dbReference type="ARBA" id="ARBA00023274"/>
    </source>
</evidence>
<reference evidence="8" key="1">
    <citation type="submission" date="2023-01" db="EMBL/GenBank/DDBJ databases">
        <title>Genome assembly of the deep-sea coral Lophelia pertusa.</title>
        <authorList>
            <person name="Herrera S."/>
            <person name="Cordes E."/>
        </authorList>
    </citation>
    <scope>NUCLEOTIDE SEQUENCE</scope>
    <source>
        <strain evidence="8">USNM1676648</strain>
        <tissue evidence="8">Polyp</tissue>
    </source>
</reference>
<dbReference type="GO" id="GO:0034457">
    <property type="term" value="C:Mpp10 complex"/>
    <property type="evidence" value="ECO:0007669"/>
    <property type="project" value="InterPro"/>
</dbReference>
<comment type="similarity">
    <text evidence="6">Belongs to the MPP10 family.</text>
</comment>
<evidence type="ECO:0000313" key="8">
    <source>
        <dbReference type="EMBL" id="KAJ7385263.1"/>
    </source>
</evidence>
<dbReference type="Pfam" id="PF04006">
    <property type="entry name" value="Mpp10"/>
    <property type="match status" value="1"/>
</dbReference>
<feature type="compositionally biased region" description="Polar residues" evidence="7">
    <location>
        <begin position="193"/>
        <end position="206"/>
    </location>
</feature>
<name>A0A9W9ZP32_9CNID</name>
<keyword evidence="4" id="KW-0539">Nucleus</keyword>
<dbReference type="AlphaFoldDB" id="A0A9W9ZP32"/>
<evidence type="ECO:0000256" key="4">
    <source>
        <dbReference type="ARBA" id="ARBA00023242"/>
    </source>
</evidence>
<dbReference type="GO" id="GO:0005732">
    <property type="term" value="C:sno(s)RNA-containing ribonucleoprotein complex"/>
    <property type="evidence" value="ECO:0007669"/>
    <property type="project" value="InterPro"/>
</dbReference>
<dbReference type="OrthoDB" id="6022202at2759"/>
<evidence type="ECO:0000256" key="1">
    <source>
        <dbReference type="ARBA" id="ARBA00004604"/>
    </source>
</evidence>
<accession>A0A9W9ZP32</accession>
<gene>
    <name evidence="8" type="ORF">OS493_016333</name>
</gene>
<evidence type="ECO:0000256" key="6">
    <source>
        <dbReference type="ARBA" id="ARBA00029455"/>
    </source>
</evidence>
<feature type="compositionally biased region" description="Acidic residues" evidence="7">
    <location>
        <begin position="251"/>
        <end position="289"/>
    </location>
</feature>
<evidence type="ECO:0000313" key="9">
    <source>
        <dbReference type="Proteomes" id="UP001163046"/>
    </source>
</evidence>
<feature type="compositionally biased region" description="Acidic residues" evidence="7">
    <location>
        <begin position="148"/>
        <end position="192"/>
    </location>
</feature>
<organism evidence="8 9">
    <name type="scientific">Desmophyllum pertusum</name>
    <dbReference type="NCBI Taxonomy" id="174260"/>
    <lineage>
        <taxon>Eukaryota</taxon>
        <taxon>Metazoa</taxon>
        <taxon>Cnidaria</taxon>
        <taxon>Anthozoa</taxon>
        <taxon>Hexacorallia</taxon>
        <taxon>Scleractinia</taxon>
        <taxon>Caryophylliina</taxon>
        <taxon>Caryophylliidae</taxon>
        <taxon>Desmophyllum</taxon>
    </lineage>
</organism>
<keyword evidence="2" id="KW-0690">Ribosome biogenesis</keyword>
<dbReference type="EMBL" id="MU825881">
    <property type="protein sequence ID" value="KAJ7385263.1"/>
    <property type="molecule type" value="Genomic_DNA"/>
</dbReference>
<comment type="subcellular location">
    <subcellularLocation>
        <location evidence="1">Nucleus</location>
        <location evidence="1">Nucleolus</location>
    </subcellularLocation>
</comment>
<feature type="region of interest" description="Disordered" evidence="7">
    <location>
        <begin position="238"/>
        <end position="294"/>
    </location>
</feature>
<comment type="caution">
    <text evidence="8">The sequence shown here is derived from an EMBL/GenBank/DDBJ whole genome shotgun (WGS) entry which is preliminary data.</text>
</comment>
<dbReference type="GO" id="GO:0032040">
    <property type="term" value="C:small-subunit processome"/>
    <property type="evidence" value="ECO:0007669"/>
    <property type="project" value="TreeGrafter"/>
</dbReference>
<sequence length="308" mass="35036">MADDNSEVLPLVSVLSEFESTFDHPESYLKPPATLQKDNLIVIKQIFDFCKKDELCGKRSLASTCPLQELLVENFDDEQIWQEIELQNTPLLRVLKQDIQSLKENGDKLSLLSGSGEVVKGLDLDHSKDEIVGENTNGSIKRALGSDAESDSNNEELSADENYDDQMDNNNDDDNVDDEEEEEGESANDDDINNASKKVKFSSNVNRKQKPPKKKSQVDDTFFKLSDMLQFLDKEDKKFERAHQKKSQKESDDDDDDDDDDNDDEIDSEPVDYFIDMDSDDAEEDEDEEWNKALGVTESLLGRKRKES</sequence>
<dbReference type="PANTHER" id="PTHR17039:SF0">
    <property type="entry name" value="U3 SMALL NUCLEOLAR RIBONUCLEOPROTEIN PROTEIN MPP10"/>
    <property type="match status" value="1"/>
</dbReference>
<evidence type="ECO:0000256" key="3">
    <source>
        <dbReference type="ARBA" id="ARBA00022552"/>
    </source>
</evidence>
<feature type="compositionally biased region" description="Basic and acidic residues" evidence="7">
    <location>
        <begin position="238"/>
        <end position="250"/>
    </location>
</feature>